<keyword evidence="6" id="KW-0902">Two-component regulatory system</keyword>
<dbReference type="Pfam" id="PF02518">
    <property type="entry name" value="HATPase_c"/>
    <property type="match status" value="1"/>
</dbReference>
<organism evidence="9 10">
    <name type="scientific">Shiella aurantiaca</name>
    <dbReference type="NCBI Taxonomy" id="3058365"/>
    <lineage>
        <taxon>Bacteria</taxon>
        <taxon>Pseudomonadati</taxon>
        <taxon>Bacteroidota</taxon>
        <taxon>Cytophagia</taxon>
        <taxon>Cytophagales</taxon>
        <taxon>Shiellaceae</taxon>
        <taxon>Shiella</taxon>
    </lineage>
</organism>
<comment type="caution">
    <text evidence="9">The sequence shown here is derived from an EMBL/GenBank/DDBJ whole genome shotgun (WGS) entry which is preliminary data.</text>
</comment>
<dbReference type="SUPFAM" id="SSF47384">
    <property type="entry name" value="Homodimeric domain of signal transducing histidine kinase"/>
    <property type="match status" value="1"/>
</dbReference>
<dbReference type="InterPro" id="IPR036890">
    <property type="entry name" value="HATPase_C_sf"/>
</dbReference>
<keyword evidence="9" id="KW-0067">ATP-binding</keyword>
<dbReference type="PRINTS" id="PR00344">
    <property type="entry name" value="BCTRLSENSOR"/>
</dbReference>
<dbReference type="PANTHER" id="PTHR45453">
    <property type="entry name" value="PHOSPHATE REGULON SENSOR PROTEIN PHOR"/>
    <property type="match status" value="1"/>
</dbReference>
<dbReference type="SMART" id="SM00387">
    <property type="entry name" value="HATPase_c"/>
    <property type="match status" value="1"/>
</dbReference>
<dbReference type="PROSITE" id="PS50109">
    <property type="entry name" value="HIS_KIN"/>
    <property type="match status" value="1"/>
</dbReference>
<evidence type="ECO:0000256" key="6">
    <source>
        <dbReference type="ARBA" id="ARBA00023012"/>
    </source>
</evidence>
<dbReference type="Gene3D" id="1.10.287.130">
    <property type="match status" value="1"/>
</dbReference>
<evidence type="ECO:0000259" key="8">
    <source>
        <dbReference type="PROSITE" id="PS50109"/>
    </source>
</evidence>
<reference evidence="9" key="1">
    <citation type="submission" date="2023-06" db="EMBL/GenBank/DDBJ databases">
        <title>Cytophagales bacterium Strain LB-30, isolated from soil.</title>
        <authorList>
            <person name="Liu B."/>
        </authorList>
    </citation>
    <scope>NUCLEOTIDE SEQUENCE</scope>
    <source>
        <strain evidence="9">LB-30</strain>
    </source>
</reference>
<dbReference type="CDD" id="cd00075">
    <property type="entry name" value="HATPase"/>
    <property type="match status" value="1"/>
</dbReference>
<evidence type="ECO:0000256" key="2">
    <source>
        <dbReference type="ARBA" id="ARBA00012438"/>
    </source>
</evidence>
<dbReference type="SUPFAM" id="SSF55874">
    <property type="entry name" value="ATPase domain of HSP90 chaperone/DNA topoisomerase II/histidine kinase"/>
    <property type="match status" value="1"/>
</dbReference>
<protein>
    <recommendedName>
        <fullName evidence="2">histidine kinase</fullName>
        <ecNumber evidence="2">2.7.13.3</ecNumber>
    </recommendedName>
</protein>
<keyword evidence="7" id="KW-0812">Transmembrane</keyword>
<dbReference type="RefSeq" id="WP_320004787.1">
    <property type="nucleotide sequence ID" value="NZ_JAUHJS010000006.1"/>
</dbReference>
<evidence type="ECO:0000256" key="3">
    <source>
        <dbReference type="ARBA" id="ARBA00022553"/>
    </source>
</evidence>
<feature type="domain" description="Histidine kinase" evidence="8">
    <location>
        <begin position="126"/>
        <end position="345"/>
    </location>
</feature>
<comment type="catalytic activity">
    <reaction evidence="1">
        <text>ATP + protein L-histidine = ADP + protein N-phospho-L-histidine.</text>
        <dbReference type="EC" id="2.7.13.3"/>
    </reaction>
</comment>
<dbReference type="InterPro" id="IPR005467">
    <property type="entry name" value="His_kinase_dom"/>
</dbReference>
<gene>
    <name evidence="9" type="ORF">QWY31_12110</name>
</gene>
<accession>A0ABT8F793</accession>
<proteinExistence type="predicted"/>
<evidence type="ECO:0000256" key="7">
    <source>
        <dbReference type="SAM" id="Phobius"/>
    </source>
</evidence>
<evidence type="ECO:0000313" key="9">
    <source>
        <dbReference type="EMBL" id="MDN4166250.1"/>
    </source>
</evidence>
<name>A0ABT8F793_9BACT</name>
<evidence type="ECO:0000313" key="10">
    <source>
        <dbReference type="Proteomes" id="UP001168552"/>
    </source>
</evidence>
<keyword evidence="4" id="KW-0808">Transferase</keyword>
<evidence type="ECO:0000256" key="5">
    <source>
        <dbReference type="ARBA" id="ARBA00022777"/>
    </source>
</evidence>
<dbReference type="InterPro" id="IPR036097">
    <property type="entry name" value="HisK_dim/P_sf"/>
</dbReference>
<evidence type="ECO:0000256" key="4">
    <source>
        <dbReference type="ARBA" id="ARBA00022679"/>
    </source>
</evidence>
<dbReference type="EMBL" id="JAUHJS010000006">
    <property type="protein sequence ID" value="MDN4166250.1"/>
    <property type="molecule type" value="Genomic_DNA"/>
</dbReference>
<dbReference type="Pfam" id="PF00512">
    <property type="entry name" value="HisKA"/>
    <property type="match status" value="1"/>
</dbReference>
<dbReference type="PANTHER" id="PTHR45453:SF1">
    <property type="entry name" value="PHOSPHATE REGULON SENSOR PROTEIN PHOR"/>
    <property type="match status" value="1"/>
</dbReference>
<dbReference type="SMART" id="SM00388">
    <property type="entry name" value="HisKA"/>
    <property type="match status" value="1"/>
</dbReference>
<keyword evidence="7" id="KW-0472">Membrane</keyword>
<dbReference type="InterPro" id="IPR003661">
    <property type="entry name" value="HisK_dim/P_dom"/>
</dbReference>
<dbReference type="EC" id="2.7.13.3" evidence="2"/>
<dbReference type="Proteomes" id="UP001168552">
    <property type="component" value="Unassembled WGS sequence"/>
</dbReference>
<keyword evidence="5" id="KW-0418">Kinase</keyword>
<dbReference type="Gene3D" id="3.30.565.10">
    <property type="entry name" value="Histidine kinase-like ATPase, C-terminal domain"/>
    <property type="match status" value="1"/>
</dbReference>
<dbReference type="CDD" id="cd00082">
    <property type="entry name" value="HisKA"/>
    <property type="match status" value="1"/>
</dbReference>
<evidence type="ECO:0000256" key="1">
    <source>
        <dbReference type="ARBA" id="ARBA00000085"/>
    </source>
</evidence>
<dbReference type="GO" id="GO:0005524">
    <property type="term" value="F:ATP binding"/>
    <property type="evidence" value="ECO:0007669"/>
    <property type="project" value="UniProtKB-KW"/>
</dbReference>
<keyword evidence="10" id="KW-1185">Reference proteome</keyword>
<keyword evidence="7" id="KW-1133">Transmembrane helix</keyword>
<sequence length="354" mass="39920">MINSKGVALILAICIASLTTLFLSLVSGISFEALGVGFVIAFSSSYILTNFILEFLIFREINKIYDMLDKLKERDFSYVRAKVDKKEHLNPLRRINLEIFNYTEEKQKEIDDLKRMEVFRREFLANVSHELKTPLFAAQGFVHTLLDGAVKDKNVRTKFLKKAAKSLDGLNDLVQDLLTLSQLETGDITMRISSFDIRAMVEEIFDQLEGKAEKRTMTLAFDPNCPQAVYVQGDERRINQVMTNLITNAIKYNNDGGHVWVDFEVGKQEVTVFVKDDGLGIPAPDIKHIFERFYRVDKSRSKDSGGTGLGLAIVKHIIEGHKSHVMVTSTVGKGSTFSFKLPLAGAEEVNTKEQ</sequence>
<dbReference type="InterPro" id="IPR004358">
    <property type="entry name" value="Sig_transdc_His_kin-like_C"/>
</dbReference>
<keyword evidence="9" id="KW-0547">Nucleotide-binding</keyword>
<dbReference type="InterPro" id="IPR003594">
    <property type="entry name" value="HATPase_dom"/>
</dbReference>
<feature type="transmembrane region" description="Helical" evidence="7">
    <location>
        <begin position="38"/>
        <end position="58"/>
    </location>
</feature>
<keyword evidence="3" id="KW-0597">Phosphoprotein</keyword>
<dbReference type="InterPro" id="IPR050351">
    <property type="entry name" value="BphY/WalK/GraS-like"/>
</dbReference>